<organism evidence="9 10">
    <name type="scientific">Athelia psychrophila</name>
    <dbReference type="NCBI Taxonomy" id="1759441"/>
    <lineage>
        <taxon>Eukaryota</taxon>
        <taxon>Fungi</taxon>
        <taxon>Dikarya</taxon>
        <taxon>Basidiomycota</taxon>
        <taxon>Agaricomycotina</taxon>
        <taxon>Agaricomycetes</taxon>
        <taxon>Agaricomycetidae</taxon>
        <taxon>Atheliales</taxon>
        <taxon>Atheliaceae</taxon>
        <taxon>Athelia</taxon>
    </lineage>
</organism>
<dbReference type="PANTHER" id="PTHR13505">
    <property type="entry name" value="TRANSMEMBRANE PROTEIN 208"/>
    <property type="match status" value="1"/>
</dbReference>
<evidence type="ECO:0000256" key="5">
    <source>
        <dbReference type="ARBA" id="ARBA00022989"/>
    </source>
</evidence>
<accession>A0A166N348</accession>
<dbReference type="InterPro" id="IPR008506">
    <property type="entry name" value="SND2/TMEM208"/>
</dbReference>
<dbReference type="AlphaFoldDB" id="A0A166N348"/>
<dbReference type="GO" id="GO:0005789">
    <property type="term" value="C:endoplasmic reticulum membrane"/>
    <property type="evidence" value="ECO:0007669"/>
    <property type="project" value="UniProtKB-SubCell"/>
</dbReference>
<feature type="compositionally biased region" description="Basic and acidic residues" evidence="7">
    <location>
        <begin position="157"/>
        <end position="167"/>
    </location>
</feature>
<protein>
    <submittedName>
        <fullName evidence="9">Opsin</fullName>
    </submittedName>
</protein>
<evidence type="ECO:0000313" key="9">
    <source>
        <dbReference type="EMBL" id="KZP24601.1"/>
    </source>
</evidence>
<evidence type="ECO:0000256" key="4">
    <source>
        <dbReference type="ARBA" id="ARBA00022824"/>
    </source>
</evidence>
<evidence type="ECO:0000256" key="1">
    <source>
        <dbReference type="ARBA" id="ARBA00004477"/>
    </source>
</evidence>
<comment type="subcellular location">
    <subcellularLocation>
        <location evidence="1">Endoplasmic reticulum membrane</location>
        <topology evidence="1">Multi-pass membrane protein</topology>
    </subcellularLocation>
</comment>
<evidence type="ECO:0000256" key="2">
    <source>
        <dbReference type="ARBA" id="ARBA00009950"/>
    </source>
</evidence>
<dbReference type="Pfam" id="PF05620">
    <property type="entry name" value="TMEM208_SND2"/>
    <property type="match status" value="1"/>
</dbReference>
<sequence>MANASQKRIASQNEKTVKTLQLGMILPTLLHFLLRLLFRRSSLPPSKTSLAVYILAYIPTFFLTRYLENIGTVKRDASGTLISSGEDLAQGGITEWCFDIIYVTWACQIGSGAFGNKVWYLWLVIPAYGGFMLWTKFISPMVLGRSSSGAAAAADGAEPKETVSKRQEKLKKRGERGDPRIQQRARQ</sequence>
<gene>
    <name evidence="9" type="ORF">FIBSPDRAFT_1042060</name>
</gene>
<comment type="similarity">
    <text evidence="2">Belongs to the TMEM208 family.</text>
</comment>
<dbReference type="STRING" id="436010.A0A166N348"/>
<keyword evidence="3 8" id="KW-0812">Transmembrane</keyword>
<feature type="region of interest" description="Disordered" evidence="7">
    <location>
        <begin position="151"/>
        <end position="187"/>
    </location>
</feature>
<evidence type="ECO:0000256" key="7">
    <source>
        <dbReference type="SAM" id="MobiDB-lite"/>
    </source>
</evidence>
<feature type="transmembrane region" description="Helical" evidence="8">
    <location>
        <begin position="119"/>
        <end position="138"/>
    </location>
</feature>
<keyword evidence="10" id="KW-1185">Reference proteome</keyword>
<dbReference type="GO" id="GO:0006624">
    <property type="term" value="P:vacuolar protein processing"/>
    <property type="evidence" value="ECO:0007669"/>
    <property type="project" value="TreeGrafter"/>
</dbReference>
<dbReference type="OrthoDB" id="10012212at2759"/>
<dbReference type="GO" id="GO:0005773">
    <property type="term" value="C:vacuole"/>
    <property type="evidence" value="ECO:0007669"/>
    <property type="project" value="GOC"/>
</dbReference>
<feature type="transmembrane region" description="Helical" evidence="8">
    <location>
        <begin position="20"/>
        <end position="38"/>
    </location>
</feature>
<dbReference type="PANTHER" id="PTHR13505:SF7">
    <property type="entry name" value="TRANSMEMBRANE PROTEIN 208"/>
    <property type="match status" value="1"/>
</dbReference>
<feature type="transmembrane region" description="Helical" evidence="8">
    <location>
        <begin position="50"/>
        <end position="67"/>
    </location>
</feature>
<proteinExistence type="inferred from homology"/>
<dbReference type="EMBL" id="KV417525">
    <property type="protein sequence ID" value="KZP24601.1"/>
    <property type="molecule type" value="Genomic_DNA"/>
</dbReference>
<evidence type="ECO:0000256" key="8">
    <source>
        <dbReference type="SAM" id="Phobius"/>
    </source>
</evidence>
<keyword evidence="6 8" id="KW-0472">Membrane</keyword>
<keyword evidence="5 8" id="KW-1133">Transmembrane helix</keyword>
<name>A0A166N348_9AGAM</name>
<evidence type="ECO:0000313" key="10">
    <source>
        <dbReference type="Proteomes" id="UP000076532"/>
    </source>
</evidence>
<reference evidence="9 10" key="1">
    <citation type="journal article" date="2016" name="Mol. Biol. Evol.">
        <title>Comparative Genomics of Early-Diverging Mushroom-Forming Fungi Provides Insights into the Origins of Lignocellulose Decay Capabilities.</title>
        <authorList>
            <person name="Nagy L.G."/>
            <person name="Riley R."/>
            <person name="Tritt A."/>
            <person name="Adam C."/>
            <person name="Daum C."/>
            <person name="Floudas D."/>
            <person name="Sun H."/>
            <person name="Yadav J.S."/>
            <person name="Pangilinan J."/>
            <person name="Larsson K.H."/>
            <person name="Matsuura K."/>
            <person name="Barry K."/>
            <person name="Labutti K."/>
            <person name="Kuo R."/>
            <person name="Ohm R.A."/>
            <person name="Bhattacharya S.S."/>
            <person name="Shirouzu T."/>
            <person name="Yoshinaga Y."/>
            <person name="Martin F.M."/>
            <person name="Grigoriev I.V."/>
            <person name="Hibbett D.S."/>
        </authorList>
    </citation>
    <scope>NUCLEOTIDE SEQUENCE [LARGE SCALE GENOMIC DNA]</scope>
    <source>
        <strain evidence="9 10">CBS 109695</strain>
    </source>
</reference>
<evidence type="ECO:0000256" key="3">
    <source>
        <dbReference type="ARBA" id="ARBA00022692"/>
    </source>
</evidence>
<evidence type="ECO:0000256" key="6">
    <source>
        <dbReference type="ARBA" id="ARBA00023136"/>
    </source>
</evidence>
<dbReference type="Proteomes" id="UP000076532">
    <property type="component" value="Unassembled WGS sequence"/>
</dbReference>
<keyword evidence="4" id="KW-0256">Endoplasmic reticulum</keyword>